<keyword evidence="3" id="KW-1185">Reference proteome</keyword>
<organism evidence="2 3">
    <name type="scientific">Ectocarpus siliculosus</name>
    <name type="common">Brown alga</name>
    <name type="synonym">Conferva siliculosa</name>
    <dbReference type="NCBI Taxonomy" id="2880"/>
    <lineage>
        <taxon>Eukaryota</taxon>
        <taxon>Sar</taxon>
        <taxon>Stramenopiles</taxon>
        <taxon>Ochrophyta</taxon>
        <taxon>PX clade</taxon>
        <taxon>Phaeophyceae</taxon>
        <taxon>Ectocarpales</taxon>
        <taxon>Ectocarpaceae</taxon>
        <taxon>Ectocarpus</taxon>
    </lineage>
</organism>
<accession>D7FM47</accession>
<name>D7FM47_ECTSI</name>
<dbReference type="EMBL" id="FN648164">
    <property type="protein sequence ID" value="CBJ29872.1"/>
    <property type="molecule type" value="Genomic_DNA"/>
</dbReference>
<sequence length="190" mass="20021">MLPSARRAELSRQYFDNSYLSRKAFEAGGAGAPPPEGVVLAPGAADAPAPEPSQYNPHHQHHHLRGGERDGTAKPFVKGGDSLMSKTTSGLTTFEDDLDMPFHAGGVRRSAAGASSENPGGFSLPDGASVFKSTTDYGSEFSDDDESLGSMVSGNESLPVSHRSETGPDSVAGQIWRMLCSLDDLVLEVK</sequence>
<feature type="compositionally biased region" description="Low complexity" evidence="1">
    <location>
        <begin position="37"/>
        <end position="48"/>
    </location>
</feature>
<feature type="region of interest" description="Disordered" evidence="1">
    <location>
        <begin position="25"/>
        <end position="82"/>
    </location>
</feature>
<reference evidence="2 3" key="1">
    <citation type="journal article" date="2010" name="Nature">
        <title>The Ectocarpus genome and the independent evolution of multicellularity in brown algae.</title>
        <authorList>
            <person name="Cock J.M."/>
            <person name="Sterck L."/>
            <person name="Rouze P."/>
            <person name="Scornet D."/>
            <person name="Allen A.E."/>
            <person name="Amoutzias G."/>
            <person name="Anthouard V."/>
            <person name="Artiguenave F."/>
            <person name="Aury J.M."/>
            <person name="Badger J.H."/>
            <person name="Beszteri B."/>
            <person name="Billiau K."/>
            <person name="Bonnet E."/>
            <person name="Bothwell J.H."/>
            <person name="Bowler C."/>
            <person name="Boyen C."/>
            <person name="Brownlee C."/>
            <person name="Carrano C.J."/>
            <person name="Charrier B."/>
            <person name="Cho G.Y."/>
            <person name="Coelho S.M."/>
            <person name="Collen J."/>
            <person name="Corre E."/>
            <person name="Da Silva C."/>
            <person name="Delage L."/>
            <person name="Delaroque N."/>
            <person name="Dittami S.M."/>
            <person name="Doulbeau S."/>
            <person name="Elias M."/>
            <person name="Farnham G."/>
            <person name="Gachon C.M."/>
            <person name="Gschloessl B."/>
            <person name="Heesch S."/>
            <person name="Jabbari K."/>
            <person name="Jubin C."/>
            <person name="Kawai H."/>
            <person name="Kimura K."/>
            <person name="Kloareg B."/>
            <person name="Kupper F.C."/>
            <person name="Lang D."/>
            <person name="Le Bail A."/>
            <person name="Leblanc C."/>
            <person name="Lerouge P."/>
            <person name="Lohr M."/>
            <person name="Lopez P.J."/>
            <person name="Martens C."/>
            <person name="Maumus F."/>
            <person name="Michel G."/>
            <person name="Miranda-Saavedra D."/>
            <person name="Morales J."/>
            <person name="Moreau H."/>
            <person name="Motomura T."/>
            <person name="Nagasato C."/>
            <person name="Napoli C.A."/>
            <person name="Nelson D.R."/>
            <person name="Nyvall-Collen P."/>
            <person name="Peters A.F."/>
            <person name="Pommier C."/>
            <person name="Potin P."/>
            <person name="Poulain J."/>
            <person name="Quesneville H."/>
            <person name="Read B."/>
            <person name="Rensing S.A."/>
            <person name="Ritter A."/>
            <person name="Rousvoal S."/>
            <person name="Samanta M."/>
            <person name="Samson G."/>
            <person name="Schroeder D.C."/>
            <person name="Segurens B."/>
            <person name="Strittmatter M."/>
            <person name="Tonon T."/>
            <person name="Tregear J.W."/>
            <person name="Valentin K."/>
            <person name="von Dassow P."/>
            <person name="Yamagishi T."/>
            <person name="Van de Peer Y."/>
            <person name="Wincker P."/>
        </authorList>
    </citation>
    <scope>NUCLEOTIDE SEQUENCE [LARGE SCALE GENOMIC DNA]</scope>
    <source>
        <strain evidence="3">Ec32 / CCAP1310/4</strain>
    </source>
</reference>
<dbReference type="InParanoid" id="D7FM47"/>
<proteinExistence type="predicted"/>
<gene>
    <name evidence="2" type="ORF">Esi_0163_0066</name>
</gene>
<protein>
    <submittedName>
        <fullName evidence="2">Uncharacterized protein</fullName>
    </submittedName>
</protein>
<dbReference type="EMBL" id="FN649727">
    <property type="protein sequence ID" value="CBJ29872.1"/>
    <property type="molecule type" value="Genomic_DNA"/>
</dbReference>
<evidence type="ECO:0000313" key="2">
    <source>
        <dbReference type="EMBL" id="CBJ29872.1"/>
    </source>
</evidence>
<evidence type="ECO:0000256" key="1">
    <source>
        <dbReference type="SAM" id="MobiDB-lite"/>
    </source>
</evidence>
<evidence type="ECO:0000313" key="3">
    <source>
        <dbReference type="Proteomes" id="UP000002630"/>
    </source>
</evidence>
<dbReference type="Proteomes" id="UP000002630">
    <property type="component" value="Linkage Group LG02"/>
</dbReference>
<dbReference type="AlphaFoldDB" id="D7FM47"/>